<gene>
    <name evidence="3" type="ORF">ETU37_07635</name>
</gene>
<evidence type="ECO:0000256" key="2">
    <source>
        <dbReference type="SAM" id="Phobius"/>
    </source>
</evidence>
<dbReference type="Pfam" id="PF11303">
    <property type="entry name" value="DUF3105"/>
    <property type="match status" value="1"/>
</dbReference>
<name>A0A4Q5J588_9ACTN</name>
<organism evidence="3 4">
    <name type="scientific">Nocardioides iriomotensis</name>
    <dbReference type="NCBI Taxonomy" id="715784"/>
    <lineage>
        <taxon>Bacteria</taxon>
        <taxon>Bacillati</taxon>
        <taxon>Actinomycetota</taxon>
        <taxon>Actinomycetes</taxon>
        <taxon>Propionibacteriales</taxon>
        <taxon>Nocardioidaceae</taxon>
        <taxon>Nocardioides</taxon>
    </lineage>
</organism>
<feature type="transmembrane region" description="Helical" evidence="2">
    <location>
        <begin position="32"/>
        <end position="52"/>
    </location>
</feature>
<evidence type="ECO:0000313" key="4">
    <source>
        <dbReference type="Proteomes" id="UP000291189"/>
    </source>
</evidence>
<dbReference type="Proteomes" id="UP000291189">
    <property type="component" value="Unassembled WGS sequence"/>
</dbReference>
<accession>A0A4Q5J588</accession>
<comment type="caution">
    <text evidence="3">The sequence shown here is derived from an EMBL/GenBank/DDBJ whole genome shotgun (WGS) entry which is preliminary data.</text>
</comment>
<keyword evidence="2" id="KW-0472">Membrane</keyword>
<proteinExistence type="predicted"/>
<keyword evidence="4" id="KW-1185">Reference proteome</keyword>
<evidence type="ECO:0000256" key="1">
    <source>
        <dbReference type="SAM" id="MobiDB-lite"/>
    </source>
</evidence>
<keyword evidence="2" id="KW-1133">Transmembrane helix</keyword>
<feature type="region of interest" description="Disordered" evidence="1">
    <location>
        <begin position="1"/>
        <end position="25"/>
    </location>
</feature>
<sequence>MAKSTKDKDRRAVVEEMRKQQQRAEKRRTRTIFIACAVVALVIVGLGAYPLIKQNQAQAGDLETLGVSASQAACQDIVKKDASGSSDHKDVGTPIPYQDAPPAFGPHYPQPAGFDRKFYAPSERDDLPYYVHNLEHGYNLLWYDETVAKNADQLAAVKAIASKFEGNDLTDKFIALPWTEEDGKAFPDGAHVALTHWYADPSDLSKQEGVWQYCGKPSGEVVAKFVEDYPYTDSPEPNAM</sequence>
<reference evidence="3 4" key="1">
    <citation type="submission" date="2019-01" db="EMBL/GenBank/DDBJ databases">
        <title>Nocardioides guangzhouensis sp. nov., an actinobacterium isolated from soil.</title>
        <authorList>
            <person name="Fu Y."/>
            <person name="Cai Y."/>
            <person name="Lin Z."/>
            <person name="Chen P."/>
        </authorList>
    </citation>
    <scope>NUCLEOTIDE SEQUENCE [LARGE SCALE GENOMIC DNA]</scope>
    <source>
        <strain evidence="3 4">NBRC 105384</strain>
    </source>
</reference>
<dbReference type="OrthoDB" id="9809840at2"/>
<dbReference type="AlphaFoldDB" id="A0A4Q5J588"/>
<dbReference type="RefSeq" id="WP_129986648.1">
    <property type="nucleotide sequence ID" value="NZ_SDPU01000020.1"/>
</dbReference>
<dbReference type="InterPro" id="IPR021454">
    <property type="entry name" value="DUF3105"/>
</dbReference>
<feature type="compositionally biased region" description="Basic and acidic residues" evidence="1">
    <location>
        <begin position="1"/>
        <end position="24"/>
    </location>
</feature>
<evidence type="ECO:0000313" key="3">
    <source>
        <dbReference type="EMBL" id="RYU12829.1"/>
    </source>
</evidence>
<dbReference type="EMBL" id="SDPU01000020">
    <property type="protein sequence ID" value="RYU12829.1"/>
    <property type="molecule type" value="Genomic_DNA"/>
</dbReference>
<keyword evidence="2" id="KW-0812">Transmembrane</keyword>
<protein>
    <submittedName>
        <fullName evidence="3">DUF3105 domain-containing protein</fullName>
    </submittedName>
</protein>